<keyword evidence="3" id="KW-1185">Reference proteome</keyword>
<gene>
    <name evidence="2" type="ORF">B7P43_G11482</name>
</gene>
<organism evidence="2 3">
    <name type="scientific">Cryptotermes secundus</name>
    <dbReference type="NCBI Taxonomy" id="105785"/>
    <lineage>
        <taxon>Eukaryota</taxon>
        <taxon>Metazoa</taxon>
        <taxon>Ecdysozoa</taxon>
        <taxon>Arthropoda</taxon>
        <taxon>Hexapoda</taxon>
        <taxon>Insecta</taxon>
        <taxon>Pterygota</taxon>
        <taxon>Neoptera</taxon>
        <taxon>Polyneoptera</taxon>
        <taxon>Dictyoptera</taxon>
        <taxon>Blattodea</taxon>
        <taxon>Blattoidea</taxon>
        <taxon>Termitoidae</taxon>
        <taxon>Kalotermitidae</taxon>
        <taxon>Cryptotermitinae</taxon>
        <taxon>Cryptotermes</taxon>
    </lineage>
</organism>
<evidence type="ECO:0000313" key="3">
    <source>
        <dbReference type="Proteomes" id="UP000235965"/>
    </source>
</evidence>
<evidence type="ECO:0008006" key="4">
    <source>
        <dbReference type="Google" id="ProtNLM"/>
    </source>
</evidence>
<protein>
    <recommendedName>
        <fullName evidence="4">G-protein coupled receptors family 1 profile domain-containing protein</fullName>
    </recommendedName>
</protein>
<feature type="transmembrane region" description="Helical" evidence="1">
    <location>
        <begin position="96"/>
        <end position="114"/>
    </location>
</feature>
<accession>A0A2J7PC27</accession>
<feature type="transmembrane region" description="Helical" evidence="1">
    <location>
        <begin position="63"/>
        <end position="84"/>
    </location>
</feature>
<feature type="transmembrane region" description="Helical" evidence="1">
    <location>
        <begin position="203"/>
        <end position="223"/>
    </location>
</feature>
<name>A0A2J7PC27_9NEOP</name>
<feature type="transmembrane region" description="Helical" evidence="1">
    <location>
        <begin position="33"/>
        <end position="51"/>
    </location>
</feature>
<sequence>MLPRGRKFGNETLDVANKGCFDSFDTLACIRTTVLAAAAVITLIFVILKIVKYHVYRHPQMHHYAIFYVSAVECLVCGASFMVGSLYPQLDFTACFLKLLQFTIICHLHWSLAAKTLRREDIVQHVINPVLCLYILYCTTVALMGMVDVTGTWTECMRPYWFMLSIADFAIVQLFTVAAVYVTHRTEGISSLASFKSPQRRDLWSVIMVYEFSALVAVAFDAVARFVGSEKDGCSALFAHTQYFYSLIIAVFMVSKFLVPTWTVLCVFQPVEGDTHNSEVALASRYNLDGIPDSVSSSIRGYHQYRRMFIPSEHDIANINGIPRLPYVSEFTSLHGEYAFPEVSPESPTSDGPKKKVIISKSNGSVTATGLSTISEESGNISVVDSPLEGSLKSGYGGNETPRLQYRNYNC</sequence>
<dbReference type="PANTHER" id="PTHR38553:SF1">
    <property type="entry name" value="G PROTEIN-COUPLED RECEPTOR"/>
    <property type="match status" value="1"/>
</dbReference>
<comment type="caution">
    <text evidence="2">The sequence shown here is derived from an EMBL/GenBank/DDBJ whole genome shotgun (WGS) entry which is preliminary data.</text>
</comment>
<keyword evidence="1" id="KW-0812">Transmembrane</keyword>
<reference evidence="2 3" key="1">
    <citation type="submission" date="2017-12" db="EMBL/GenBank/DDBJ databases">
        <title>Hemimetabolous genomes reveal molecular basis of termite eusociality.</title>
        <authorList>
            <person name="Harrison M.C."/>
            <person name="Jongepier E."/>
            <person name="Robertson H.M."/>
            <person name="Arning N."/>
            <person name="Bitard-Feildel T."/>
            <person name="Chao H."/>
            <person name="Childers C.P."/>
            <person name="Dinh H."/>
            <person name="Doddapaneni H."/>
            <person name="Dugan S."/>
            <person name="Gowin J."/>
            <person name="Greiner C."/>
            <person name="Han Y."/>
            <person name="Hu H."/>
            <person name="Hughes D.S.T."/>
            <person name="Huylmans A.-K."/>
            <person name="Kemena C."/>
            <person name="Kremer L.P.M."/>
            <person name="Lee S.L."/>
            <person name="Lopez-Ezquerra A."/>
            <person name="Mallet L."/>
            <person name="Monroy-Kuhn J.M."/>
            <person name="Moser A."/>
            <person name="Murali S.C."/>
            <person name="Muzny D.M."/>
            <person name="Otani S."/>
            <person name="Piulachs M.-D."/>
            <person name="Poelchau M."/>
            <person name="Qu J."/>
            <person name="Schaub F."/>
            <person name="Wada-Katsumata A."/>
            <person name="Worley K.C."/>
            <person name="Xie Q."/>
            <person name="Ylla G."/>
            <person name="Poulsen M."/>
            <person name="Gibbs R.A."/>
            <person name="Schal C."/>
            <person name="Richards S."/>
            <person name="Belles X."/>
            <person name="Korb J."/>
            <person name="Bornberg-Bauer E."/>
        </authorList>
    </citation>
    <scope>NUCLEOTIDE SEQUENCE [LARGE SCALE GENOMIC DNA]</scope>
    <source>
        <tissue evidence="2">Whole body</tissue>
    </source>
</reference>
<dbReference type="EMBL" id="NEVH01027072">
    <property type="protein sequence ID" value="PNF13880.1"/>
    <property type="molecule type" value="Genomic_DNA"/>
</dbReference>
<keyword evidence="1" id="KW-1133">Transmembrane helix</keyword>
<evidence type="ECO:0000313" key="2">
    <source>
        <dbReference type="EMBL" id="PNF13880.1"/>
    </source>
</evidence>
<dbReference type="OrthoDB" id="5818871at2759"/>
<evidence type="ECO:0000256" key="1">
    <source>
        <dbReference type="SAM" id="Phobius"/>
    </source>
</evidence>
<feature type="transmembrane region" description="Helical" evidence="1">
    <location>
        <begin position="126"/>
        <end position="147"/>
    </location>
</feature>
<keyword evidence="1" id="KW-0472">Membrane</keyword>
<feature type="transmembrane region" description="Helical" evidence="1">
    <location>
        <begin position="159"/>
        <end position="182"/>
    </location>
</feature>
<dbReference type="AlphaFoldDB" id="A0A2J7PC27"/>
<proteinExistence type="predicted"/>
<dbReference type="Proteomes" id="UP000235965">
    <property type="component" value="Unassembled WGS sequence"/>
</dbReference>
<dbReference type="InParanoid" id="A0A2J7PC27"/>
<feature type="transmembrane region" description="Helical" evidence="1">
    <location>
        <begin position="243"/>
        <end position="268"/>
    </location>
</feature>
<dbReference type="PANTHER" id="PTHR38553">
    <property type="entry name" value="PROTEIN CBG19621"/>
    <property type="match status" value="1"/>
</dbReference>